<keyword evidence="3" id="KW-0812">Transmembrane</keyword>
<comment type="caution">
    <text evidence="4">The sequence shown here is derived from an EMBL/GenBank/DDBJ whole genome shotgun (WGS) entry which is preliminary data.</text>
</comment>
<dbReference type="PIRSF" id="PIRSF005690">
    <property type="entry name" value="GerBA"/>
    <property type="match status" value="1"/>
</dbReference>
<proteinExistence type="inferred from homology"/>
<evidence type="ECO:0000256" key="1">
    <source>
        <dbReference type="ARBA" id="ARBA00005278"/>
    </source>
</evidence>
<dbReference type="Proteomes" id="UP000653578">
    <property type="component" value="Unassembled WGS sequence"/>
</dbReference>
<dbReference type="PANTHER" id="PTHR22550">
    <property type="entry name" value="SPORE GERMINATION PROTEIN"/>
    <property type="match status" value="1"/>
</dbReference>
<dbReference type="EMBL" id="WHNY01000090">
    <property type="protein sequence ID" value="NOU69247.1"/>
    <property type="molecule type" value="Genomic_DNA"/>
</dbReference>
<feature type="transmembrane region" description="Helical" evidence="3">
    <location>
        <begin position="396"/>
        <end position="414"/>
    </location>
</feature>
<organism evidence="4 5">
    <name type="scientific">Paenibacillus plantarum</name>
    <dbReference type="NCBI Taxonomy" id="2654975"/>
    <lineage>
        <taxon>Bacteria</taxon>
        <taxon>Bacillati</taxon>
        <taxon>Bacillota</taxon>
        <taxon>Bacilli</taxon>
        <taxon>Bacillales</taxon>
        <taxon>Paenibacillaceae</taxon>
        <taxon>Paenibacillus</taxon>
    </lineage>
</organism>
<accession>A0ABX1XL39</accession>
<keyword evidence="5" id="KW-1185">Reference proteome</keyword>
<dbReference type="PANTHER" id="PTHR22550:SF5">
    <property type="entry name" value="LEUCINE ZIPPER PROTEIN 4"/>
    <property type="match status" value="1"/>
</dbReference>
<sequence length="503" mass="55714">MTISCDHESMLQTDLQFNRDSLERAFLNCQDVVFELRKYGSKLTYSVLVGYCGSLITDDSDSYLIKMLSDLATVQSADPSTIDPEDIAFFFGQLGATSLGLSIVSEVKTAVDLVLQGYVVMLFDGWNCAVAYKAATFDKRQVNEPVSEPVVQGPREGTVESIGINLGMIRQRIQSSQLKIEFVTAGDKTKTTIAFCYLEGVILPEILEEFRSRIDGIEQYDVSETSFIQDWIEDSAYTPFPQYRNTERTDVIAAALMDGKIAVLVDNSPMVMIAPAFLVDFISTSEDYYVRTIFASMIRLLRLIAFFIALTLPSIYIALSTFHPELIPSVLLLAILDTREGIPFPAFVEALIMEVSFELLREAGIRLPRPVGSAVSIVGALVIGQAAITAKITSPIMVIVVALTGIASFAIPHYDIAIAIRILRFPYMVAASLLGGFGLMIMFLLTLLHLTCLHTLGQPYLSSIAPFKARDLRDIVVRAPLRKFLESPRNRRSLDSAPPRRKK</sequence>
<evidence type="ECO:0000256" key="3">
    <source>
        <dbReference type="SAM" id="Phobius"/>
    </source>
</evidence>
<dbReference type="Pfam" id="PF03323">
    <property type="entry name" value="GerA"/>
    <property type="match status" value="1"/>
</dbReference>
<comment type="similarity">
    <text evidence="1">Belongs to the GerABKA family.</text>
</comment>
<feature type="transmembrane region" description="Helical" evidence="3">
    <location>
        <begin position="300"/>
        <end position="322"/>
    </location>
</feature>
<evidence type="ECO:0000313" key="5">
    <source>
        <dbReference type="Proteomes" id="UP000653578"/>
    </source>
</evidence>
<dbReference type="InterPro" id="IPR004995">
    <property type="entry name" value="Spore_Ger"/>
</dbReference>
<name>A0ABX1XL39_9BACL</name>
<reference evidence="4 5" key="1">
    <citation type="submission" date="2019-10" db="EMBL/GenBank/DDBJ databases">
        <title>Description of Paenibacillus humi sp. nov.</title>
        <authorList>
            <person name="Carlier A."/>
            <person name="Qi S."/>
        </authorList>
    </citation>
    <scope>NUCLEOTIDE SEQUENCE [LARGE SCALE GENOMIC DNA]</scope>
    <source>
        <strain evidence="4 5">LMG 31461</strain>
    </source>
</reference>
<protein>
    <submittedName>
        <fullName evidence="4">Spore germination protein</fullName>
    </submittedName>
</protein>
<feature type="transmembrane region" description="Helical" evidence="3">
    <location>
        <begin position="426"/>
        <end position="450"/>
    </location>
</feature>
<dbReference type="InterPro" id="IPR050768">
    <property type="entry name" value="UPF0353/GerABKA_families"/>
</dbReference>
<gene>
    <name evidence="4" type="ORF">GC096_35100</name>
</gene>
<evidence type="ECO:0000313" key="4">
    <source>
        <dbReference type="EMBL" id="NOU69247.1"/>
    </source>
</evidence>
<keyword evidence="2 3" id="KW-0472">Membrane</keyword>
<feature type="transmembrane region" description="Helical" evidence="3">
    <location>
        <begin position="372"/>
        <end position="390"/>
    </location>
</feature>
<evidence type="ECO:0000256" key="2">
    <source>
        <dbReference type="ARBA" id="ARBA00023136"/>
    </source>
</evidence>
<dbReference type="RefSeq" id="WP_171637423.1">
    <property type="nucleotide sequence ID" value="NZ_WHNY01000090.1"/>
</dbReference>
<keyword evidence="3" id="KW-1133">Transmembrane helix</keyword>